<feature type="compositionally biased region" description="Gly residues" evidence="2">
    <location>
        <begin position="112"/>
        <end position="122"/>
    </location>
</feature>
<dbReference type="InterPro" id="IPR036397">
    <property type="entry name" value="RNaseH_sf"/>
</dbReference>
<feature type="region of interest" description="Disordered" evidence="2">
    <location>
        <begin position="952"/>
        <end position="979"/>
    </location>
</feature>
<dbReference type="InterPro" id="IPR004873">
    <property type="entry name" value="BURP_dom"/>
</dbReference>
<dbReference type="AlphaFoldDB" id="A0A8J6D1N9"/>
<comment type="caution">
    <text evidence="6">The sequence shown here is derived from an EMBL/GenBank/DDBJ whole genome shotgun (WGS) entry which is preliminary data.</text>
</comment>
<gene>
    <name evidence="6" type="ORF">CXB51_013047</name>
</gene>
<dbReference type="EMBL" id="JAHUZN010000005">
    <property type="protein sequence ID" value="KAG8495382.1"/>
    <property type="molecule type" value="Genomic_DNA"/>
</dbReference>
<feature type="chain" id="PRO_5035246916" description="BURP domain-containing protein" evidence="3">
    <location>
        <begin position="21"/>
        <end position="1273"/>
    </location>
</feature>
<feature type="domain" description="BURP" evidence="5">
    <location>
        <begin position="1063"/>
        <end position="1273"/>
    </location>
</feature>
<dbReference type="Pfam" id="PF03181">
    <property type="entry name" value="BURP"/>
    <property type="match status" value="2"/>
</dbReference>
<dbReference type="GO" id="GO:0003676">
    <property type="term" value="F:nucleic acid binding"/>
    <property type="evidence" value="ECO:0007669"/>
    <property type="project" value="InterPro"/>
</dbReference>
<evidence type="ECO:0000313" key="7">
    <source>
        <dbReference type="Proteomes" id="UP000701853"/>
    </source>
</evidence>
<feature type="signal peptide" evidence="3">
    <location>
        <begin position="1"/>
        <end position="20"/>
    </location>
</feature>
<dbReference type="InterPro" id="IPR044730">
    <property type="entry name" value="RNase_H-like_dom_plant"/>
</dbReference>
<organism evidence="6 7">
    <name type="scientific">Gossypium anomalum</name>
    <dbReference type="NCBI Taxonomy" id="47600"/>
    <lineage>
        <taxon>Eukaryota</taxon>
        <taxon>Viridiplantae</taxon>
        <taxon>Streptophyta</taxon>
        <taxon>Embryophyta</taxon>
        <taxon>Tracheophyta</taxon>
        <taxon>Spermatophyta</taxon>
        <taxon>Magnoliopsida</taxon>
        <taxon>eudicotyledons</taxon>
        <taxon>Gunneridae</taxon>
        <taxon>Pentapetalae</taxon>
        <taxon>rosids</taxon>
        <taxon>malvids</taxon>
        <taxon>Malvales</taxon>
        <taxon>Malvaceae</taxon>
        <taxon>Malvoideae</taxon>
        <taxon>Gossypium</taxon>
    </lineage>
</organism>
<evidence type="ECO:0000256" key="3">
    <source>
        <dbReference type="SAM" id="SignalP"/>
    </source>
</evidence>
<keyword evidence="7" id="KW-1185">Reference proteome</keyword>
<dbReference type="Gene3D" id="3.30.420.10">
    <property type="entry name" value="Ribonuclease H-like superfamily/Ribonuclease H"/>
    <property type="match status" value="1"/>
</dbReference>
<sequence length="1273" mass="138982">MKVLSPILACLALAVVASHAALSPEQYWSYKLPNTPMPKAVKEILHPELMEEKSTSVNVGGGSVSVNTGKGKPEGGTHVNVGRKGVGVNTGKPGGGTHVNVGRKGVGVNTGKPGGGTHVNVGGKGVGVNTGKPGGGTHVNVGGKGGGVSVHTGHKGKPVNVNVSPFLYQYAASETQIHDDPNVALFFLEKDIHPGATMSLHFTENTEKSAFLPYQTAQKIPFSSDKFPEIFNKFSVKPGSLKAEMMKNTIKECEQPAIEGEEKYCATSLESMIDYSISKLGKVDQAVSTEVEKQTPTQKYTITAGVQKMTNDKAVVCHKQNYAYAVFYCHKSETTRAYMVPLEGADGTKAKAVAVCHTDTSAWNPKHLAFQVLKVEPGTIPVCHFLPRDHIVWVPKLAISTGKFSEDGEPKPRYLTTTYKPDISYRNRAEKTPLKTDTIGGSHGRKDASISMSRIVAVGHIFAFIYFNFSGMVNVQLTPSPIKMGEMGQAYNKAKNIFDADIATYEEENSPIKQSDGLKRPRFQSNTSGKGRNMVDKLLDSDGNYYESNEELLSLATDYFASLFTSTGIENTSSILEGVDPCITRAMNEDLAKDFSYDDVCMALKSMNSLKASVKSGYKALIEPSHLSTIEQYNFKKIWSLMCLSKIRILMWKFAKRNYIPTFQNLHYRRILSGNSYPRCQNCSKSPVHVARDCAFTMQVWSKLNYQWPSSIAFMSFNKWLNWLFVNSASNSKKEIAITWVKMNVDAGFSEAKQHAASGFLINEGLKIGSGIRTHNLVRSVVLVEAMAFALEMGFTKFILESDSKTVIKNLQATKEDYSEIRSITWDFVAREGNAAAHAMAVEGMRRSEDSFWVEDTLLKAMEMADLDRRLCTTDLNVEPYRSKSIFQKPKPSLLFSMKVLSPILACLALAVVVSHAALSPEQYWSYKLPNTPLPKAVKEILHPELMEEKSTSVNVGGGGVNVNTGKGKPGGGTHVNVGRKGVGVNTGKPGGGTHVNVGGKGVGVNTGKPGGGTHVNVGGKGGGVSVHTGHKGKPVNVNVSPFLYHYAASETQIHDDPNVALFFLENDIHPGATMSLHFTENTEKSAFLPYQTAQKIPFSSDKLPEIFNKFSVKPGSLKAEMMKNTIKECEQPAIEGEEKYCAASLESMIDYSISKLGKVDQAVSTEVEKQTPTQKYTITAGVQKMTNDKAVVCHKQNYAYAVFYCHKSETTRAYMVPLEGADGTKAKAVAICHTDTSAWNPKHLAFQVLKVEPGSIPVCHFLPRGHIVWVPK</sequence>
<dbReference type="PANTHER" id="PTHR31236:SF2">
    <property type="entry name" value="BURP DOMAIN PROTEIN RD22"/>
    <property type="match status" value="1"/>
</dbReference>
<dbReference type="InterPro" id="IPR026960">
    <property type="entry name" value="RVT-Znf"/>
</dbReference>
<dbReference type="InterPro" id="IPR044816">
    <property type="entry name" value="BURP"/>
</dbReference>
<evidence type="ECO:0000256" key="2">
    <source>
        <dbReference type="SAM" id="MobiDB-lite"/>
    </source>
</evidence>
<dbReference type="Pfam" id="PF13966">
    <property type="entry name" value="zf-RVT"/>
    <property type="match status" value="1"/>
</dbReference>
<dbReference type="SMART" id="SM01045">
    <property type="entry name" value="BURP"/>
    <property type="match status" value="2"/>
</dbReference>
<evidence type="ECO:0000313" key="6">
    <source>
        <dbReference type="EMBL" id="KAG8495382.1"/>
    </source>
</evidence>
<dbReference type="InterPro" id="IPR000210">
    <property type="entry name" value="BTB/POZ_dom"/>
</dbReference>
<dbReference type="PROSITE" id="PS50097">
    <property type="entry name" value="BTB"/>
    <property type="match status" value="1"/>
</dbReference>
<dbReference type="InterPro" id="IPR012337">
    <property type="entry name" value="RNaseH-like_sf"/>
</dbReference>
<dbReference type="Proteomes" id="UP000701853">
    <property type="component" value="Chromosome 5"/>
</dbReference>
<keyword evidence="3" id="KW-0732">Signal</keyword>
<dbReference type="PANTHER" id="PTHR31236">
    <property type="entry name" value="BURP DOMAIN PROTEIN USPL1-LIKE"/>
    <property type="match status" value="1"/>
</dbReference>
<feature type="region of interest" description="Disordered" evidence="2">
    <location>
        <begin position="53"/>
        <end position="122"/>
    </location>
</feature>
<feature type="region of interest" description="Disordered" evidence="2">
    <location>
        <begin position="509"/>
        <end position="532"/>
    </location>
</feature>
<name>A0A8J6D1N9_9ROSI</name>
<comment type="pathway">
    <text evidence="1">Protein modification; protein ubiquitination.</text>
</comment>
<proteinExistence type="predicted"/>
<dbReference type="CDD" id="cd06222">
    <property type="entry name" value="RNase_H_like"/>
    <property type="match status" value="1"/>
</dbReference>
<dbReference type="PROSITE" id="PS51277">
    <property type="entry name" value="BURP"/>
    <property type="match status" value="2"/>
</dbReference>
<accession>A0A8J6D1N9</accession>
<evidence type="ECO:0008006" key="8">
    <source>
        <dbReference type="Google" id="ProtNLM"/>
    </source>
</evidence>
<dbReference type="SUPFAM" id="SSF53098">
    <property type="entry name" value="Ribonuclease H-like"/>
    <property type="match status" value="1"/>
</dbReference>
<protein>
    <recommendedName>
        <fullName evidence="8">BURP domain-containing protein</fullName>
    </recommendedName>
</protein>
<reference evidence="6 7" key="1">
    <citation type="journal article" date="2021" name="bioRxiv">
        <title>The Gossypium anomalum genome as a resource for cotton improvement and evolutionary analysis of hybrid incompatibility.</title>
        <authorList>
            <person name="Grover C.E."/>
            <person name="Yuan D."/>
            <person name="Arick M.A."/>
            <person name="Miller E.R."/>
            <person name="Hu G."/>
            <person name="Peterson D.G."/>
            <person name="Wendel J.F."/>
            <person name="Udall J.A."/>
        </authorList>
    </citation>
    <scope>NUCLEOTIDE SEQUENCE [LARGE SCALE GENOMIC DNA]</scope>
    <source>
        <strain evidence="6">JFW-Udall</strain>
        <tissue evidence="6">Leaf</tissue>
    </source>
</reference>
<evidence type="ECO:0000256" key="1">
    <source>
        <dbReference type="ARBA" id="ARBA00004906"/>
    </source>
</evidence>
<evidence type="ECO:0000259" key="5">
    <source>
        <dbReference type="PROSITE" id="PS51277"/>
    </source>
</evidence>
<evidence type="ECO:0000259" key="4">
    <source>
        <dbReference type="PROSITE" id="PS50097"/>
    </source>
</evidence>
<dbReference type="OrthoDB" id="654134at2759"/>
<feature type="domain" description="BURP" evidence="5">
    <location>
        <begin position="186"/>
        <end position="396"/>
    </location>
</feature>
<feature type="domain" description="BTB" evidence="4">
    <location>
        <begin position="535"/>
        <end position="616"/>
    </location>
</feature>